<dbReference type="SMART" id="SM00116">
    <property type="entry name" value="CBS"/>
    <property type="match status" value="2"/>
</dbReference>
<evidence type="ECO:0000313" key="4">
    <source>
        <dbReference type="EMBL" id="TSJ65351.1"/>
    </source>
</evidence>
<dbReference type="OrthoDB" id="2375431at2"/>
<dbReference type="CDD" id="cd04643">
    <property type="entry name" value="CBS_pair_bac"/>
    <property type="match status" value="1"/>
</dbReference>
<feature type="domain" description="CBS" evidence="3">
    <location>
        <begin position="18"/>
        <end position="78"/>
    </location>
</feature>
<dbReference type="InterPro" id="IPR046342">
    <property type="entry name" value="CBS_dom_sf"/>
</dbReference>
<gene>
    <name evidence="4" type="ORF">FPQ13_07225</name>
</gene>
<protein>
    <submittedName>
        <fullName evidence="4">CBS domain-containing protein</fullName>
    </submittedName>
</protein>
<keyword evidence="5" id="KW-1185">Reference proteome</keyword>
<evidence type="ECO:0000313" key="5">
    <source>
        <dbReference type="Proteomes" id="UP000316425"/>
    </source>
</evidence>
<name>A0A556PLT0_9BACI</name>
<dbReference type="NCBIfam" id="NF041630">
    <property type="entry name" value="CBS_CbpB"/>
    <property type="match status" value="1"/>
</dbReference>
<reference evidence="4 5" key="1">
    <citation type="submission" date="2019-07" db="EMBL/GenBank/DDBJ databases">
        <title>Allobacillus sp. nov. SKP isolated from shrimp paste of Euphausiacea.</title>
        <authorList>
            <person name="Kanchanasin P."/>
            <person name="Tanasupawat S."/>
            <person name="Shi W."/>
            <person name="Wu L."/>
            <person name="Ma J."/>
        </authorList>
    </citation>
    <scope>NUCLEOTIDE SEQUENCE [LARGE SCALE GENOMIC DNA]</scope>
    <source>
        <strain evidence="4 5">SKP4-8</strain>
    </source>
</reference>
<keyword evidence="1 2" id="KW-0129">CBS domain</keyword>
<accession>A0A556PLT0</accession>
<evidence type="ECO:0000259" key="3">
    <source>
        <dbReference type="PROSITE" id="PS51371"/>
    </source>
</evidence>
<dbReference type="Pfam" id="PF00571">
    <property type="entry name" value="CBS"/>
    <property type="match status" value="2"/>
</dbReference>
<evidence type="ECO:0000256" key="1">
    <source>
        <dbReference type="ARBA" id="ARBA00023122"/>
    </source>
</evidence>
<dbReference type="SUPFAM" id="SSF54631">
    <property type="entry name" value="CBS-domain pair"/>
    <property type="match status" value="1"/>
</dbReference>
<evidence type="ECO:0000256" key="2">
    <source>
        <dbReference type="PROSITE-ProRule" id="PRU00703"/>
    </source>
</evidence>
<dbReference type="Proteomes" id="UP000316425">
    <property type="component" value="Unassembled WGS sequence"/>
</dbReference>
<comment type="caution">
    <text evidence="4">The sequence shown here is derived from an EMBL/GenBank/DDBJ whole genome shotgun (WGS) entry which is preliminary data.</text>
</comment>
<proteinExistence type="predicted"/>
<dbReference type="PANTHER" id="PTHR43080:SF30">
    <property type="entry name" value="CYCLIC DI-AMP RECEPTOR B"/>
    <property type="match status" value="1"/>
</dbReference>
<dbReference type="RefSeq" id="WP_144088670.1">
    <property type="nucleotide sequence ID" value="NZ_VMHE01000010.1"/>
</dbReference>
<organism evidence="4 5">
    <name type="scientific">Allobacillus salarius</name>
    <dbReference type="NCBI Taxonomy" id="1955272"/>
    <lineage>
        <taxon>Bacteria</taxon>
        <taxon>Bacillati</taxon>
        <taxon>Bacillota</taxon>
        <taxon>Bacilli</taxon>
        <taxon>Bacillales</taxon>
        <taxon>Bacillaceae</taxon>
        <taxon>Allobacillus</taxon>
    </lineage>
</organism>
<dbReference type="EMBL" id="VMHE01000010">
    <property type="protein sequence ID" value="TSJ65351.1"/>
    <property type="molecule type" value="Genomic_DNA"/>
</dbReference>
<dbReference type="InterPro" id="IPR000644">
    <property type="entry name" value="CBS_dom"/>
</dbReference>
<dbReference type="AlphaFoldDB" id="A0A556PLT0"/>
<dbReference type="PROSITE" id="PS51371">
    <property type="entry name" value="CBS"/>
    <property type="match status" value="1"/>
</dbReference>
<dbReference type="PANTHER" id="PTHR43080">
    <property type="entry name" value="CBS DOMAIN-CONTAINING PROTEIN CBSX3, MITOCHONDRIAL"/>
    <property type="match status" value="1"/>
</dbReference>
<sequence length="148" mass="17143">MLNVTEFDLTQKLVNEYMIDSDKVAHVQLNNPLKHALLVLTKTGYNAVPVLDYDGTFKGLISKSHIIERMFGLDQIEVDLLDEKTVKDVMDYNIKTLQLDDTLEKALHLLIDHNFVCVVNHSNTMEGILTRRQLLKQIRNQFYQQKTI</sequence>
<dbReference type="Gene3D" id="3.10.580.10">
    <property type="entry name" value="CBS-domain"/>
    <property type="match status" value="1"/>
</dbReference>
<dbReference type="InterPro" id="IPR051257">
    <property type="entry name" value="Diverse_CBS-Domain"/>
</dbReference>
<dbReference type="InterPro" id="IPR048125">
    <property type="entry name" value="CBS_CbpB"/>
</dbReference>